<gene>
    <name evidence="4" type="ORF">S12H4_37538</name>
</gene>
<dbReference type="PANTHER" id="PTHR43790:SF8">
    <property type="entry name" value="SUGAR ABC TRANSPORTER ATP-BINDING PROTEIN"/>
    <property type="match status" value="1"/>
</dbReference>
<evidence type="ECO:0000256" key="1">
    <source>
        <dbReference type="ARBA" id="ARBA00022741"/>
    </source>
</evidence>
<feature type="domain" description="ABC transporter" evidence="3">
    <location>
        <begin position="22"/>
        <end position="78"/>
    </location>
</feature>
<dbReference type="PANTHER" id="PTHR43790">
    <property type="entry name" value="CARBOHYDRATE TRANSPORT ATP-BINDING PROTEIN MG119-RELATED"/>
    <property type="match status" value="1"/>
</dbReference>
<dbReference type="AlphaFoldDB" id="X1T4D2"/>
<dbReference type="InterPro" id="IPR027417">
    <property type="entry name" value="P-loop_NTPase"/>
</dbReference>
<reference evidence="4" key="1">
    <citation type="journal article" date="2014" name="Front. Microbiol.">
        <title>High frequency of phylogenetically diverse reductive dehalogenase-homologous genes in deep subseafloor sedimentary metagenomes.</title>
        <authorList>
            <person name="Kawai M."/>
            <person name="Futagami T."/>
            <person name="Toyoda A."/>
            <person name="Takaki Y."/>
            <person name="Nishi S."/>
            <person name="Hori S."/>
            <person name="Arai W."/>
            <person name="Tsubouchi T."/>
            <person name="Morono Y."/>
            <person name="Uchiyama I."/>
            <person name="Ito T."/>
            <person name="Fujiyama A."/>
            <person name="Inagaki F."/>
            <person name="Takami H."/>
        </authorList>
    </citation>
    <scope>NUCLEOTIDE SEQUENCE</scope>
    <source>
        <strain evidence="4">Expedition CK06-06</strain>
    </source>
</reference>
<dbReference type="GO" id="GO:0005524">
    <property type="term" value="F:ATP binding"/>
    <property type="evidence" value="ECO:0007669"/>
    <property type="project" value="UniProtKB-KW"/>
</dbReference>
<dbReference type="Pfam" id="PF00005">
    <property type="entry name" value="ABC_tran"/>
    <property type="match status" value="1"/>
</dbReference>
<dbReference type="GO" id="GO:0016887">
    <property type="term" value="F:ATP hydrolysis activity"/>
    <property type="evidence" value="ECO:0007669"/>
    <property type="project" value="InterPro"/>
</dbReference>
<comment type="caution">
    <text evidence="4">The sequence shown here is derived from an EMBL/GenBank/DDBJ whole genome shotgun (WGS) entry which is preliminary data.</text>
</comment>
<dbReference type="InterPro" id="IPR050107">
    <property type="entry name" value="ABC_carbohydrate_import_ATPase"/>
</dbReference>
<organism evidence="4">
    <name type="scientific">marine sediment metagenome</name>
    <dbReference type="NCBI Taxonomy" id="412755"/>
    <lineage>
        <taxon>unclassified sequences</taxon>
        <taxon>metagenomes</taxon>
        <taxon>ecological metagenomes</taxon>
    </lineage>
</organism>
<dbReference type="Gene3D" id="3.40.50.300">
    <property type="entry name" value="P-loop containing nucleotide triphosphate hydrolases"/>
    <property type="match status" value="1"/>
</dbReference>
<dbReference type="InterPro" id="IPR003439">
    <property type="entry name" value="ABC_transporter-like_ATP-bd"/>
</dbReference>
<evidence type="ECO:0000259" key="3">
    <source>
        <dbReference type="Pfam" id="PF00005"/>
    </source>
</evidence>
<dbReference type="EMBL" id="BARW01022501">
    <property type="protein sequence ID" value="GAJ00079.1"/>
    <property type="molecule type" value="Genomic_DNA"/>
</dbReference>
<dbReference type="SUPFAM" id="SSF52540">
    <property type="entry name" value="P-loop containing nucleoside triphosphate hydrolases"/>
    <property type="match status" value="1"/>
</dbReference>
<keyword evidence="2" id="KW-0067">ATP-binding</keyword>
<protein>
    <recommendedName>
        <fullName evidence="3">ABC transporter domain-containing protein</fullName>
    </recommendedName>
</protein>
<sequence>MWRNIFAGRQITNRLGFIKIDKAKEETRKIMTEMMRFTGGGVSPDSTVGTLSGGEKQGVTIGRALYFNADLIILDEPTMALSIQETEGRIL</sequence>
<evidence type="ECO:0000256" key="2">
    <source>
        <dbReference type="ARBA" id="ARBA00022840"/>
    </source>
</evidence>
<keyword evidence="1" id="KW-0547">Nucleotide-binding</keyword>
<accession>X1T4D2</accession>
<evidence type="ECO:0000313" key="4">
    <source>
        <dbReference type="EMBL" id="GAJ00079.1"/>
    </source>
</evidence>
<proteinExistence type="predicted"/>
<feature type="non-terminal residue" evidence="4">
    <location>
        <position position="91"/>
    </location>
</feature>
<name>X1T4D2_9ZZZZ</name>